<comment type="caution">
    <text evidence="2">The sequence shown here is derived from an EMBL/GenBank/DDBJ whole genome shotgun (WGS) entry which is preliminary data.</text>
</comment>
<dbReference type="PANTHER" id="PTHR36311">
    <property type="entry name" value="PHOTOSYSTEM I SUBUNIT O"/>
    <property type="match status" value="1"/>
</dbReference>
<feature type="non-terminal residue" evidence="2">
    <location>
        <position position="115"/>
    </location>
</feature>
<organism evidence="2 3">
    <name type="scientific">Taxus chinensis</name>
    <name type="common">Chinese yew</name>
    <name type="synonym">Taxus wallichiana var. chinensis</name>
    <dbReference type="NCBI Taxonomy" id="29808"/>
    <lineage>
        <taxon>Eukaryota</taxon>
        <taxon>Viridiplantae</taxon>
        <taxon>Streptophyta</taxon>
        <taxon>Embryophyta</taxon>
        <taxon>Tracheophyta</taxon>
        <taxon>Spermatophyta</taxon>
        <taxon>Pinopsida</taxon>
        <taxon>Pinidae</taxon>
        <taxon>Conifers II</taxon>
        <taxon>Cupressales</taxon>
        <taxon>Taxaceae</taxon>
        <taxon>Taxus</taxon>
    </lineage>
</organism>
<dbReference type="Proteomes" id="UP000824469">
    <property type="component" value="Unassembled WGS sequence"/>
</dbReference>
<evidence type="ECO:0000313" key="3">
    <source>
        <dbReference type="Proteomes" id="UP000824469"/>
    </source>
</evidence>
<sequence length="115" mass="12181">TAALSPPAGLATSSHLSHSRSPRSMPHLGTEFSGSSLRLGNPLTKQKARSTSTITSFRRDWLRADYSVIGFGLIGWLAPSSIPAINGDSLTGLFFQSIGSELAHWPTGPSLTSPF</sequence>
<evidence type="ECO:0000313" key="2">
    <source>
        <dbReference type="EMBL" id="KAH9317569.1"/>
    </source>
</evidence>
<dbReference type="AlphaFoldDB" id="A0AA38LA93"/>
<keyword evidence="3" id="KW-1185">Reference proteome</keyword>
<name>A0AA38LA93_TAXCH</name>
<evidence type="ECO:0000256" key="1">
    <source>
        <dbReference type="SAM" id="MobiDB-lite"/>
    </source>
</evidence>
<dbReference type="PANTHER" id="PTHR36311:SF1">
    <property type="entry name" value="PHOTOSYSTEM I SUBUNIT O"/>
    <property type="match status" value="1"/>
</dbReference>
<accession>A0AA38LA93</accession>
<feature type="region of interest" description="Disordered" evidence="1">
    <location>
        <begin position="1"/>
        <end position="51"/>
    </location>
</feature>
<dbReference type="EMBL" id="JAHRHJ020000004">
    <property type="protein sequence ID" value="KAH9317569.1"/>
    <property type="molecule type" value="Genomic_DNA"/>
</dbReference>
<feature type="non-terminal residue" evidence="2">
    <location>
        <position position="1"/>
    </location>
</feature>
<proteinExistence type="predicted"/>
<reference evidence="2 3" key="1">
    <citation type="journal article" date="2021" name="Nat. Plants">
        <title>The Taxus genome provides insights into paclitaxel biosynthesis.</title>
        <authorList>
            <person name="Xiong X."/>
            <person name="Gou J."/>
            <person name="Liao Q."/>
            <person name="Li Y."/>
            <person name="Zhou Q."/>
            <person name="Bi G."/>
            <person name="Li C."/>
            <person name="Du R."/>
            <person name="Wang X."/>
            <person name="Sun T."/>
            <person name="Guo L."/>
            <person name="Liang H."/>
            <person name="Lu P."/>
            <person name="Wu Y."/>
            <person name="Zhang Z."/>
            <person name="Ro D.K."/>
            <person name="Shang Y."/>
            <person name="Huang S."/>
            <person name="Yan J."/>
        </authorList>
    </citation>
    <scope>NUCLEOTIDE SEQUENCE [LARGE SCALE GENOMIC DNA]</scope>
    <source>
        <strain evidence="2">Ta-2019</strain>
    </source>
</reference>
<dbReference type="Pfam" id="PF22832">
    <property type="entry name" value="PsaO_TMD"/>
    <property type="match status" value="1"/>
</dbReference>
<dbReference type="InterPro" id="IPR017498">
    <property type="entry name" value="PSI_PsaO"/>
</dbReference>
<gene>
    <name evidence="2" type="ORF">KI387_019338</name>
</gene>
<protein>
    <submittedName>
        <fullName evidence="2">Uncharacterized protein</fullName>
    </submittedName>
</protein>